<protein>
    <submittedName>
        <fullName evidence="2">Uncharacterized protein</fullName>
    </submittedName>
</protein>
<feature type="compositionally biased region" description="Basic and acidic residues" evidence="1">
    <location>
        <begin position="61"/>
        <end position="72"/>
    </location>
</feature>
<proteinExistence type="predicted"/>
<comment type="caution">
    <text evidence="2">The sequence shown here is derived from an EMBL/GenBank/DDBJ whole genome shotgun (WGS) entry which is preliminary data.</text>
</comment>
<evidence type="ECO:0000313" key="3">
    <source>
        <dbReference type="Proteomes" id="UP000324800"/>
    </source>
</evidence>
<gene>
    <name evidence="2" type="ORF">EZS28_052347</name>
</gene>
<dbReference type="EMBL" id="SNRW01040569">
    <property type="protein sequence ID" value="KAA6342980.1"/>
    <property type="molecule type" value="Genomic_DNA"/>
</dbReference>
<feature type="compositionally biased region" description="Polar residues" evidence="1">
    <location>
        <begin position="11"/>
        <end position="21"/>
    </location>
</feature>
<evidence type="ECO:0000313" key="2">
    <source>
        <dbReference type="EMBL" id="KAA6342980.1"/>
    </source>
</evidence>
<accession>A0A5J4SCB5</accession>
<feature type="non-terminal residue" evidence="2">
    <location>
        <position position="162"/>
    </location>
</feature>
<name>A0A5J4SCB5_9EUKA</name>
<feature type="compositionally biased region" description="Low complexity" evidence="1">
    <location>
        <begin position="51"/>
        <end position="60"/>
    </location>
</feature>
<feature type="compositionally biased region" description="Basic residues" evidence="1">
    <location>
        <begin position="26"/>
        <end position="35"/>
    </location>
</feature>
<evidence type="ECO:0000256" key="1">
    <source>
        <dbReference type="SAM" id="MobiDB-lite"/>
    </source>
</evidence>
<dbReference type="Proteomes" id="UP000324800">
    <property type="component" value="Unassembled WGS sequence"/>
</dbReference>
<reference evidence="2 3" key="1">
    <citation type="submission" date="2019-03" db="EMBL/GenBank/DDBJ databases">
        <title>Single cell metagenomics reveals metabolic interactions within the superorganism composed of flagellate Streblomastix strix and complex community of Bacteroidetes bacteria on its surface.</title>
        <authorList>
            <person name="Treitli S.C."/>
            <person name="Kolisko M."/>
            <person name="Husnik F."/>
            <person name="Keeling P."/>
            <person name="Hampl V."/>
        </authorList>
    </citation>
    <scope>NUCLEOTIDE SEQUENCE [LARGE SCALE GENOMIC DNA]</scope>
    <source>
        <strain evidence="2">ST1C</strain>
    </source>
</reference>
<sequence length="162" mass="18658">MSSDELESNNRHICTTLQQPTAKIHFNNKRTRRNSNQRSQPNMKEGTTMDPSSYPSPSSSSKEDQRRADRSSDNSSTMAKPDMIHRTGKRECSIPYTWLEQRNSGTRIIVNQEEFETPAREDMLFPDGSKARKGRRFARKIQRILNVSKVAIDMILQGIRDN</sequence>
<feature type="region of interest" description="Disordered" evidence="1">
    <location>
        <begin position="1"/>
        <end position="89"/>
    </location>
</feature>
<dbReference type="AlphaFoldDB" id="A0A5J4SCB5"/>
<organism evidence="2 3">
    <name type="scientific">Streblomastix strix</name>
    <dbReference type="NCBI Taxonomy" id="222440"/>
    <lineage>
        <taxon>Eukaryota</taxon>
        <taxon>Metamonada</taxon>
        <taxon>Preaxostyla</taxon>
        <taxon>Oxymonadida</taxon>
        <taxon>Streblomastigidae</taxon>
        <taxon>Streblomastix</taxon>
    </lineage>
</organism>